<organism evidence="2">
    <name type="scientific">Sarcoptes scabiei</name>
    <name type="common">Itch mite</name>
    <name type="synonym">Acarus scabiei</name>
    <dbReference type="NCBI Taxonomy" id="52283"/>
    <lineage>
        <taxon>Eukaryota</taxon>
        <taxon>Metazoa</taxon>
        <taxon>Ecdysozoa</taxon>
        <taxon>Arthropoda</taxon>
        <taxon>Chelicerata</taxon>
        <taxon>Arachnida</taxon>
        <taxon>Acari</taxon>
        <taxon>Acariformes</taxon>
        <taxon>Sarcoptiformes</taxon>
        <taxon>Astigmata</taxon>
        <taxon>Psoroptidia</taxon>
        <taxon>Sarcoptoidea</taxon>
        <taxon>Sarcoptidae</taxon>
        <taxon>Sarcoptinae</taxon>
        <taxon>Sarcoptes</taxon>
    </lineage>
</organism>
<keyword evidence="4" id="KW-1185">Reference proteome</keyword>
<evidence type="ECO:0000313" key="4">
    <source>
        <dbReference type="Proteomes" id="UP000070412"/>
    </source>
</evidence>
<accession>A0A834RHZ7</accession>
<protein>
    <submittedName>
        <fullName evidence="2">Non-specific lipid-transfer protein</fullName>
    </submittedName>
</protein>
<dbReference type="Proteomes" id="UP000070412">
    <property type="component" value="Unassembled WGS sequence"/>
</dbReference>
<dbReference type="PANTHER" id="PTHR10094">
    <property type="entry name" value="STEROL CARRIER PROTEIN 2 SCP-2 FAMILY PROTEIN"/>
    <property type="match status" value="1"/>
</dbReference>
<proteinExistence type="predicted"/>
<evidence type="ECO:0000259" key="1">
    <source>
        <dbReference type="Pfam" id="PF02036"/>
    </source>
</evidence>
<evidence type="ECO:0000313" key="3">
    <source>
        <dbReference type="EnsemblMetazoa" id="KAF7496296.1"/>
    </source>
</evidence>
<dbReference type="InterPro" id="IPR036527">
    <property type="entry name" value="SCP2_sterol-bd_dom_sf"/>
</dbReference>
<gene>
    <name evidence="2" type="ORF">SSS_4991</name>
</gene>
<dbReference type="EMBL" id="WVUK01000012">
    <property type="protein sequence ID" value="KAF7496296.1"/>
    <property type="molecule type" value="Genomic_DNA"/>
</dbReference>
<evidence type="ECO:0000313" key="2">
    <source>
        <dbReference type="EMBL" id="KAF7496296.1"/>
    </source>
</evidence>
<reference evidence="4" key="1">
    <citation type="journal article" date="2020" name="PLoS Negl. Trop. Dis.">
        <title>High-quality nuclear genome for Sarcoptes scabiei-A critical resource for a neglected parasite.</title>
        <authorList>
            <person name="Korhonen P.K."/>
            <person name="Gasser R.B."/>
            <person name="Ma G."/>
            <person name="Wang T."/>
            <person name="Stroehlein A.J."/>
            <person name="Young N.D."/>
            <person name="Ang C.S."/>
            <person name="Fernando D.D."/>
            <person name="Lu H.C."/>
            <person name="Taylor S."/>
            <person name="Reynolds S.L."/>
            <person name="Mofiz E."/>
            <person name="Najaraj S.H."/>
            <person name="Gowda H."/>
            <person name="Madugundu A."/>
            <person name="Renuse S."/>
            <person name="Holt D."/>
            <person name="Pandey A."/>
            <person name="Papenfuss A.T."/>
            <person name="Fischer K."/>
        </authorList>
    </citation>
    <scope>NUCLEOTIDE SEQUENCE [LARGE SCALE GENOMIC DNA]</scope>
</reference>
<dbReference type="AlphaFoldDB" id="A0A834RHZ7"/>
<dbReference type="EnsemblMetazoa" id="SSS_4991s_mrna">
    <property type="protein sequence ID" value="KAF7496296.1"/>
    <property type="gene ID" value="SSS_4991"/>
</dbReference>
<dbReference type="SUPFAM" id="SSF55718">
    <property type="entry name" value="SCP-like"/>
    <property type="match status" value="2"/>
</dbReference>
<dbReference type="PANTHER" id="PTHR10094:SF25">
    <property type="entry name" value="SCP2 STEROL-BINDING DOMAIN-CONTAINING PROTEIN 1"/>
    <property type="match status" value="1"/>
</dbReference>
<feature type="domain" description="SCP2" evidence="1">
    <location>
        <begin position="88"/>
        <end position="180"/>
    </location>
</feature>
<reference evidence="2" key="2">
    <citation type="submission" date="2020-01" db="EMBL/GenBank/DDBJ databases">
        <authorList>
            <person name="Korhonen P.K.K."/>
            <person name="Guangxu M.G."/>
            <person name="Wang T.W."/>
            <person name="Stroehlein A.J.S."/>
            <person name="Young N.D."/>
            <person name="Ang C.-S.A."/>
            <person name="Fernando D.W.F."/>
            <person name="Lu H.L."/>
            <person name="Taylor S.T."/>
            <person name="Ehtesham M.E.M."/>
            <person name="Najaraj S.H.N."/>
            <person name="Harsha G.H.G."/>
            <person name="Madugundu A.M."/>
            <person name="Renuse S.R."/>
            <person name="Holt D.H."/>
            <person name="Pandey A.P."/>
            <person name="Papenfuss A.P."/>
            <person name="Gasser R.B.G."/>
            <person name="Fischer K.F."/>
        </authorList>
    </citation>
    <scope>NUCLEOTIDE SEQUENCE</scope>
    <source>
        <strain evidence="2">SSS_KF_BRIS2020</strain>
    </source>
</reference>
<reference evidence="3" key="3">
    <citation type="submission" date="2022-06" db="UniProtKB">
        <authorList>
            <consortium name="EnsemblMetazoa"/>
        </authorList>
    </citation>
    <scope>IDENTIFICATION</scope>
</reference>
<name>A0A834RHZ7_SARSC</name>
<sequence length="344" mass="40455">MTDETLMQILDGREDFAKVYLKGKLQIKGKSVFAFKFQQFLMDALKLSQEDADHNSSEMNDDIYIPILKSDIIFEMMKTRISFETRMVEKVPFIVQIDLLQGTQKPSNRDPIVTWTLDTKYPGGRIYRSKPLDDIKPDAKIIINDDDLVTILLGKMNPQKLFLLGKLKIQGNILLLQRLNRYWNSIQNDYRSPEFDLIKEIILNNELKSDFASEVIFFELLQRLFRLLPDEMLRDSTIRFIITDSKGIEQIEWALLFDQNGRIRSVTHRISKDSRLVITEIMQPHLDIKLSDRDFIKLIRQNYSNQFREAIDSGRIHITGKLPLISIIDRWFHRRETSQFLAKL</sequence>
<dbReference type="InterPro" id="IPR003033">
    <property type="entry name" value="SCP2_sterol-bd_dom"/>
</dbReference>
<dbReference type="Pfam" id="PF02036">
    <property type="entry name" value="SCP2"/>
    <property type="match status" value="1"/>
</dbReference>
<dbReference type="OrthoDB" id="3592703at2759"/>
<dbReference type="Gene3D" id="3.30.1050.10">
    <property type="entry name" value="SCP2 sterol-binding domain"/>
    <property type="match status" value="2"/>
</dbReference>
<dbReference type="GO" id="GO:0005829">
    <property type="term" value="C:cytosol"/>
    <property type="evidence" value="ECO:0007669"/>
    <property type="project" value="TreeGrafter"/>
</dbReference>